<organism evidence="7 8">
    <name type="scientific">Quercus suber</name>
    <name type="common">Cork oak</name>
    <dbReference type="NCBI Taxonomy" id="58331"/>
    <lineage>
        <taxon>Eukaryota</taxon>
        <taxon>Viridiplantae</taxon>
        <taxon>Streptophyta</taxon>
        <taxon>Embryophyta</taxon>
        <taxon>Tracheophyta</taxon>
        <taxon>Spermatophyta</taxon>
        <taxon>Magnoliopsida</taxon>
        <taxon>eudicotyledons</taxon>
        <taxon>Gunneridae</taxon>
        <taxon>Pentapetalae</taxon>
        <taxon>rosids</taxon>
        <taxon>fabids</taxon>
        <taxon>Fagales</taxon>
        <taxon>Fagaceae</taxon>
        <taxon>Quercus</taxon>
    </lineage>
</organism>
<comment type="subcellular location">
    <subcellularLocation>
        <location evidence="1">Membrane</location>
        <topology evidence="1">Multi-pass membrane protein</topology>
    </subcellularLocation>
</comment>
<keyword evidence="8" id="KW-1185">Reference proteome</keyword>
<feature type="domain" description="SLC26A/SulP transporter" evidence="6">
    <location>
        <begin position="1"/>
        <end position="57"/>
    </location>
</feature>
<keyword evidence="4 5" id="KW-0472">Membrane</keyword>
<reference evidence="7 8" key="1">
    <citation type="journal article" date="2018" name="Sci. Data">
        <title>The draft genome sequence of cork oak.</title>
        <authorList>
            <person name="Ramos A.M."/>
            <person name="Usie A."/>
            <person name="Barbosa P."/>
            <person name="Barros P.M."/>
            <person name="Capote T."/>
            <person name="Chaves I."/>
            <person name="Simoes F."/>
            <person name="Abreu I."/>
            <person name="Carrasquinho I."/>
            <person name="Faro C."/>
            <person name="Guimaraes J.B."/>
            <person name="Mendonca D."/>
            <person name="Nobrega F."/>
            <person name="Rodrigues L."/>
            <person name="Saibo N.J.M."/>
            <person name="Varela M.C."/>
            <person name="Egas C."/>
            <person name="Matos J."/>
            <person name="Miguel C.M."/>
            <person name="Oliveira M.M."/>
            <person name="Ricardo C.P."/>
            <person name="Goncalves S."/>
        </authorList>
    </citation>
    <scope>NUCLEOTIDE SEQUENCE [LARGE SCALE GENOMIC DNA]</scope>
    <source>
        <strain evidence="8">cv. HL8</strain>
    </source>
</reference>
<evidence type="ECO:0000256" key="5">
    <source>
        <dbReference type="SAM" id="Phobius"/>
    </source>
</evidence>
<feature type="transmembrane region" description="Helical" evidence="5">
    <location>
        <begin position="52"/>
        <end position="80"/>
    </location>
</feature>
<gene>
    <name evidence="7" type="primary">SULTR3:3_0</name>
    <name evidence="7" type="ORF">CFP56_002978</name>
</gene>
<name>A0AAW0LEW7_QUESU</name>
<dbReference type="InterPro" id="IPR001902">
    <property type="entry name" value="SLC26A/SulP_fam"/>
</dbReference>
<evidence type="ECO:0000256" key="4">
    <source>
        <dbReference type="ARBA" id="ARBA00023136"/>
    </source>
</evidence>
<evidence type="ECO:0000313" key="8">
    <source>
        <dbReference type="Proteomes" id="UP000237347"/>
    </source>
</evidence>
<dbReference type="Proteomes" id="UP000237347">
    <property type="component" value="Unassembled WGS sequence"/>
</dbReference>
<evidence type="ECO:0000256" key="3">
    <source>
        <dbReference type="ARBA" id="ARBA00022989"/>
    </source>
</evidence>
<keyword evidence="2 5" id="KW-0812">Transmembrane</keyword>
<sequence length="82" mass="8961">MSVTVMVTLLLLMPLFQYTPNVVLGAIIVSAVVGLIDIPAAYQIWKVDKFDFIVLLCAFLGVIFISVQDGLAFAVCISFCNF</sequence>
<evidence type="ECO:0000256" key="2">
    <source>
        <dbReference type="ARBA" id="ARBA00022692"/>
    </source>
</evidence>
<dbReference type="InterPro" id="IPR011547">
    <property type="entry name" value="SLC26A/SulP_dom"/>
</dbReference>
<dbReference type="AlphaFoldDB" id="A0AAW0LEW7"/>
<protein>
    <submittedName>
        <fullName evidence="7">Sulfate transporter 3.3</fullName>
    </submittedName>
</protein>
<dbReference type="GO" id="GO:0016020">
    <property type="term" value="C:membrane"/>
    <property type="evidence" value="ECO:0007669"/>
    <property type="project" value="UniProtKB-SubCell"/>
</dbReference>
<dbReference type="EMBL" id="PKMF04000114">
    <property type="protein sequence ID" value="KAK7849401.1"/>
    <property type="molecule type" value="Genomic_DNA"/>
</dbReference>
<evidence type="ECO:0000259" key="6">
    <source>
        <dbReference type="Pfam" id="PF00916"/>
    </source>
</evidence>
<keyword evidence="3 5" id="KW-1133">Transmembrane helix</keyword>
<accession>A0AAW0LEW7</accession>
<proteinExistence type="predicted"/>
<dbReference type="GO" id="GO:0055085">
    <property type="term" value="P:transmembrane transport"/>
    <property type="evidence" value="ECO:0007669"/>
    <property type="project" value="InterPro"/>
</dbReference>
<evidence type="ECO:0000256" key="1">
    <source>
        <dbReference type="ARBA" id="ARBA00004141"/>
    </source>
</evidence>
<comment type="caution">
    <text evidence="7">The sequence shown here is derived from an EMBL/GenBank/DDBJ whole genome shotgun (WGS) entry which is preliminary data.</text>
</comment>
<evidence type="ECO:0000313" key="7">
    <source>
        <dbReference type="EMBL" id="KAK7849401.1"/>
    </source>
</evidence>
<dbReference type="PANTHER" id="PTHR11814">
    <property type="entry name" value="SULFATE TRANSPORTER"/>
    <property type="match status" value="1"/>
</dbReference>
<dbReference type="Pfam" id="PF00916">
    <property type="entry name" value="Sulfate_transp"/>
    <property type="match status" value="1"/>
</dbReference>